<evidence type="ECO:0000313" key="1">
    <source>
        <dbReference type="EMBL" id="TFK74912.1"/>
    </source>
</evidence>
<dbReference type="Proteomes" id="UP000308600">
    <property type="component" value="Unassembled WGS sequence"/>
</dbReference>
<sequence>MTSTTQLVAQRCTISEADYSTGGRRRKLSANSLRIRASNVPSSSSYDSWHPTSQQGVSAIPSQPSASTSQDSDSSSPRSSVAQALSSSPPNPSRSPPPATRSTTDQSTPSYPPRRQPRIQVSSLLADSQTRTYHLEVVQHPQKTAEFGTASLSRLPLTPPIIVQLTVRDPSGNSIVPESELPFLIAHLSLFSENGSVPLDTGSSIGRGQITPILYGNLVSSIDQLEDLQGNMGLFFLFPDVSIRDRGRFQLGITLLRISSPDSSGGFSIAEQGTILAQARTEPFDVLPHSEYAAAPQTRLTQCFIRQGARMFTFLSQSAS</sequence>
<proteinExistence type="predicted"/>
<gene>
    <name evidence="1" type="ORF">BDN72DRAFT_758689</name>
</gene>
<keyword evidence="2" id="KW-1185">Reference proteome</keyword>
<organism evidence="1 2">
    <name type="scientific">Pluteus cervinus</name>
    <dbReference type="NCBI Taxonomy" id="181527"/>
    <lineage>
        <taxon>Eukaryota</taxon>
        <taxon>Fungi</taxon>
        <taxon>Dikarya</taxon>
        <taxon>Basidiomycota</taxon>
        <taxon>Agaricomycotina</taxon>
        <taxon>Agaricomycetes</taxon>
        <taxon>Agaricomycetidae</taxon>
        <taxon>Agaricales</taxon>
        <taxon>Pluteineae</taxon>
        <taxon>Pluteaceae</taxon>
        <taxon>Pluteus</taxon>
    </lineage>
</organism>
<protein>
    <submittedName>
        <fullName evidence="1">Uncharacterized protein</fullName>
    </submittedName>
</protein>
<accession>A0ACD3BBG0</accession>
<evidence type="ECO:0000313" key="2">
    <source>
        <dbReference type="Proteomes" id="UP000308600"/>
    </source>
</evidence>
<name>A0ACD3BBG0_9AGAR</name>
<dbReference type="EMBL" id="ML208265">
    <property type="protein sequence ID" value="TFK74912.1"/>
    <property type="molecule type" value="Genomic_DNA"/>
</dbReference>
<reference evidence="1 2" key="1">
    <citation type="journal article" date="2019" name="Nat. Ecol. Evol.">
        <title>Megaphylogeny resolves global patterns of mushroom evolution.</title>
        <authorList>
            <person name="Varga T."/>
            <person name="Krizsan K."/>
            <person name="Foldi C."/>
            <person name="Dima B."/>
            <person name="Sanchez-Garcia M."/>
            <person name="Sanchez-Ramirez S."/>
            <person name="Szollosi G.J."/>
            <person name="Szarkandi J.G."/>
            <person name="Papp V."/>
            <person name="Albert L."/>
            <person name="Andreopoulos W."/>
            <person name="Angelini C."/>
            <person name="Antonin V."/>
            <person name="Barry K.W."/>
            <person name="Bougher N.L."/>
            <person name="Buchanan P."/>
            <person name="Buyck B."/>
            <person name="Bense V."/>
            <person name="Catcheside P."/>
            <person name="Chovatia M."/>
            <person name="Cooper J."/>
            <person name="Damon W."/>
            <person name="Desjardin D."/>
            <person name="Finy P."/>
            <person name="Geml J."/>
            <person name="Haridas S."/>
            <person name="Hughes K."/>
            <person name="Justo A."/>
            <person name="Karasinski D."/>
            <person name="Kautmanova I."/>
            <person name="Kiss B."/>
            <person name="Kocsube S."/>
            <person name="Kotiranta H."/>
            <person name="LaButti K.M."/>
            <person name="Lechner B.E."/>
            <person name="Liimatainen K."/>
            <person name="Lipzen A."/>
            <person name="Lukacs Z."/>
            <person name="Mihaltcheva S."/>
            <person name="Morgado L.N."/>
            <person name="Niskanen T."/>
            <person name="Noordeloos M.E."/>
            <person name="Ohm R.A."/>
            <person name="Ortiz-Santana B."/>
            <person name="Ovrebo C."/>
            <person name="Racz N."/>
            <person name="Riley R."/>
            <person name="Savchenko A."/>
            <person name="Shiryaev A."/>
            <person name="Soop K."/>
            <person name="Spirin V."/>
            <person name="Szebenyi C."/>
            <person name="Tomsovsky M."/>
            <person name="Tulloss R.E."/>
            <person name="Uehling J."/>
            <person name="Grigoriev I.V."/>
            <person name="Vagvolgyi C."/>
            <person name="Papp T."/>
            <person name="Martin F.M."/>
            <person name="Miettinen O."/>
            <person name="Hibbett D.S."/>
            <person name="Nagy L.G."/>
        </authorList>
    </citation>
    <scope>NUCLEOTIDE SEQUENCE [LARGE SCALE GENOMIC DNA]</scope>
    <source>
        <strain evidence="1 2">NL-1719</strain>
    </source>
</reference>